<keyword evidence="2 4" id="KW-0378">Hydrolase</keyword>
<comment type="similarity">
    <text evidence="1">Belongs to the glycosyl hydrolase 3 family.</text>
</comment>
<evidence type="ECO:0000256" key="1">
    <source>
        <dbReference type="ARBA" id="ARBA00005336"/>
    </source>
</evidence>
<dbReference type="InterPro" id="IPR036962">
    <property type="entry name" value="Glyco_hydro_3_N_sf"/>
</dbReference>
<name>A0A6P1E526_LENHI</name>
<dbReference type="GO" id="GO:0004553">
    <property type="term" value="F:hydrolase activity, hydrolyzing O-glycosyl compounds"/>
    <property type="evidence" value="ECO:0007669"/>
    <property type="project" value="InterPro"/>
</dbReference>
<dbReference type="SMART" id="SM01217">
    <property type="entry name" value="Fn3_like"/>
    <property type="match status" value="1"/>
</dbReference>
<evidence type="ECO:0000313" key="4">
    <source>
        <dbReference type="EMBL" id="QHB51798.1"/>
    </source>
</evidence>
<reference evidence="4 5" key="1">
    <citation type="submission" date="2019-12" db="EMBL/GenBank/DDBJ databases">
        <title>Lactobacillus hilgardii FLUB.</title>
        <authorList>
            <person name="Gustaw K."/>
        </authorList>
    </citation>
    <scope>NUCLEOTIDE SEQUENCE [LARGE SCALE GENOMIC DNA]</scope>
    <source>
        <strain evidence="4 5">FLUB</strain>
    </source>
</reference>
<protein>
    <submittedName>
        <fullName evidence="4">Glycosyl hydrolase</fullName>
    </submittedName>
</protein>
<dbReference type="PRINTS" id="PR00133">
    <property type="entry name" value="GLHYDRLASE3"/>
</dbReference>
<dbReference type="Pfam" id="PF00933">
    <property type="entry name" value="Glyco_hydro_3"/>
    <property type="match status" value="1"/>
</dbReference>
<dbReference type="InterPro" id="IPR002772">
    <property type="entry name" value="Glyco_hydro_3_C"/>
</dbReference>
<dbReference type="Proteomes" id="UP000465035">
    <property type="component" value="Chromosome"/>
</dbReference>
<dbReference type="InterPro" id="IPR026891">
    <property type="entry name" value="Fn3-like"/>
</dbReference>
<dbReference type="PANTHER" id="PTHR42715">
    <property type="entry name" value="BETA-GLUCOSIDASE"/>
    <property type="match status" value="1"/>
</dbReference>
<dbReference type="InterPro" id="IPR050288">
    <property type="entry name" value="Cellulose_deg_GH3"/>
</dbReference>
<accession>A0A6P1E526</accession>
<dbReference type="SUPFAM" id="SSF51445">
    <property type="entry name" value="(Trans)glycosidases"/>
    <property type="match status" value="1"/>
</dbReference>
<dbReference type="Pfam" id="PF14310">
    <property type="entry name" value="Fn3-like"/>
    <property type="match status" value="1"/>
</dbReference>
<evidence type="ECO:0000259" key="3">
    <source>
        <dbReference type="SMART" id="SM01217"/>
    </source>
</evidence>
<evidence type="ECO:0000313" key="5">
    <source>
        <dbReference type="Proteomes" id="UP000465035"/>
    </source>
</evidence>
<dbReference type="PANTHER" id="PTHR42715:SF10">
    <property type="entry name" value="BETA-GLUCOSIDASE"/>
    <property type="match status" value="1"/>
</dbReference>
<dbReference type="Gene3D" id="2.60.40.10">
    <property type="entry name" value="Immunoglobulins"/>
    <property type="match status" value="1"/>
</dbReference>
<dbReference type="SUPFAM" id="SSF52279">
    <property type="entry name" value="Beta-D-glucan exohydrolase, C-terminal domain"/>
    <property type="match status" value="1"/>
</dbReference>
<dbReference type="EMBL" id="CP047121">
    <property type="protein sequence ID" value="QHB51798.1"/>
    <property type="molecule type" value="Genomic_DNA"/>
</dbReference>
<dbReference type="GO" id="GO:0005975">
    <property type="term" value="P:carbohydrate metabolic process"/>
    <property type="evidence" value="ECO:0007669"/>
    <property type="project" value="InterPro"/>
</dbReference>
<gene>
    <name evidence="4" type="ORF">GQR93_06180</name>
</gene>
<feature type="domain" description="Fibronectin type III-like" evidence="3">
    <location>
        <begin position="612"/>
        <end position="682"/>
    </location>
</feature>
<dbReference type="Pfam" id="PF01915">
    <property type="entry name" value="Glyco_hydro_3_C"/>
    <property type="match status" value="1"/>
</dbReference>
<evidence type="ECO:0000256" key="2">
    <source>
        <dbReference type="ARBA" id="ARBA00022801"/>
    </source>
</evidence>
<dbReference type="InterPro" id="IPR036881">
    <property type="entry name" value="Glyco_hydro_3_C_sf"/>
</dbReference>
<dbReference type="Gene3D" id="3.20.20.300">
    <property type="entry name" value="Glycoside hydrolase, family 3, N-terminal domain"/>
    <property type="match status" value="1"/>
</dbReference>
<dbReference type="AlphaFoldDB" id="A0A6P1E526"/>
<dbReference type="InterPro" id="IPR017853">
    <property type="entry name" value="GH"/>
</dbReference>
<dbReference type="Gene3D" id="3.40.50.1700">
    <property type="entry name" value="Glycoside hydrolase family 3 C-terminal domain"/>
    <property type="match status" value="1"/>
</dbReference>
<sequence length="822" mass="90977">MEAYFRYLKGCDGILRSKVITERRHFMKSSEEPLTNRLSKLSSTDLIKLTSGEDFWHSSSLIDDHIPNFRMSDGPNGLRYQADKGDALGINNSVPSTCFPTASAIACTWDPELIKRMGRAIGQEARSLNVDMVLGPGINIKRNPLCGRNFEYFSEDPYLAGTIGAAWIKGLQSQGVGACVKHFAGNNQENDRLRSDSLIDQTALHELYLAAFQIAVTRAQPEGVMCSYNKVNGTYASDNPYLLTTVLRQQWRFKGSVITDWGALNNKIASINAGTDLEMPSSNHLFDKQGLAGLKTGQLQNKALYRAAENVIKIAEKKRPVFKGDRSALLKESGQLAQKIEESAAVLLKNDNQVLPIKSSDEVAVIGEMAAHTRYQGAGSSHINPPESVTILQGLDHMGVHYQYQQGYSLSNQKSDQFITSAVALAKKADKVIFVAGLPENDESEGFDRKNMQLPVIQNVLIDRIAAVNPNVIVLLVAGAPVELPWLKDVKGVLNLYLGGQYVGNAAANLLLGKVNPSGKLAESYPINYMDVPSAEIYDHNPQSVGYAESVYVGYRYYEKSGTPVAFPFGYGLSYTTFKISRIEIDTDMIRESQSIHVKADITNTGNVDGAEVIQVYVGNEKDRPLKPLKELKGFKKVVIRAGQTKSVTVELPAQAFSEWCDASQKWQLPLGHKFIIIGDSSNNVVFSTRIQSKGISFPDKKNLPIWYSKPQDKPTLADFSKMSGLEIKKQVVPKPGQYTKLNTPRELSMHSFIIRKMIKRMKEARLKGISDPNSAAVKFEETIIMDSPLIRLAQQSEGKLSLKTVDKLVEIANRRYIKALL</sequence>
<dbReference type="InterPro" id="IPR013783">
    <property type="entry name" value="Ig-like_fold"/>
</dbReference>
<dbReference type="InterPro" id="IPR001764">
    <property type="entry name" value="Glyco_hydro_3_N"/>
</dbReference>
<proteinExistence type="inferred from homology"/>
<organism evidence="4 5">
    <name type="scientific">Lentilactobacillus hilgardii</name>
    <name type="common">Lactobacillus hilgardii</name>
    <dbReference type="NCBI Taxonomy" id="1588"/>
    <lineage>
        <taxon>Bacteria</taxon>
        <taxon>Bacillati</taxon>
        <taxon>Bacillota</taxon>
        <taxon>Bacilli</taxon>
        <taxon>Lactobacillales</taxon>
        <taxon>Lactobacillaceae</taxon>
        <taxon>Lentilactobacillus</taxon>
    </lineage>
</organism>